<protein>
    <submittedName>
        <fullName evidence="1">Uncharacterized protein</fullName>
    </submittedName>
</protein>
<dbReference type="AlphaFoldDB" id="A0A2J6R341"/>
<proteinExistence type="predicted"/>
<gene>
    <name evidence="1" type="ORF">L207DRAFT_535656</name>
</gene>
<keyword evidence="2" id="KW-1185">Reference proteome</keyword>
<name>A0A2J6R341_HYAVF</name>
<evidence type="ECO:0000313" key="2">
    <source>
        <dbReference type="Proteomes" id="UP000235786"/>
    </source>
</evidence>
<reference evidence="1 2" key="1">
    <citation type="submission" date="2016-04" db="EMBL/GenBank/DDBJ databases">
        <title>A degradative enzymes factory behind the ericoid mycorrhizal symbiosis.</title>
        <authorList>
            <consortium name="DOE Joint Genome Institute"/>
            <person name="Martino E."/>
            <person name="Morin E."/>
            <person name="Grelet G."/>
            <person name="Kuo A."/>
            <person name="Kohler A."/>
            <person name="Daghino S."/>
            <person name="Barry K."/>
            <person name="Choi C."/>
            <person name="Cichocki N."/>
            <person name="Clum A."/>
            <person name="Copeland A."/>
            <person name="Hainaut M."/>
            <person name="Haridas S."/>
            <person name="Labutti K."/>
            <person name="Lindquist E."/>
            <person name="Lipzen A."/>
            <person name="Khouja H.-R."/>
            <person name="Murat C."/>
            <person name="Ohm R."/>
            <person name="Olson A."/>
            <person name="Spatafora J."/>
            <person name="Veneault-Fourrey C."/>
            <person name="Henrissat B."/>
            <person name="Grigoriev I."/>
            <person name="Martin F."/>
            <person name="Perotto S."/>
        </authorList>
    </citation>
    <scope>NUCLEOTIDE SEQUENCE [LARGE SCALE GENOMIC DNA]</scope>
    <source>
        <strain evidence="1 2">F</strain>
    </source>
</reference>
<evidence type="ECO:0000313" key="1">
    <source>
        <dbReference type="EMBL" id="PMD32941.1"/>
    </source>
</evidence>
<organism evidence="1 2">
    <name type="scientific">Hyaloscypha variabilis (strain UAMH 11265 / GT02V1 / F)</name>
    <name type="common">Meliniomyces variabilis</name>
    <dbReference type="NCBI Taxonomy" id="1149755"/>
    <lineage>
        <taxon>Eukaryota</taxon>
        <taxon>Fungi</taxon>
        <taxon>Dikarya</taxon>
        <taxon>Ascomycota</taxon>
        <taxon>Pezizomycotina</taxon>
        <taxon>Leotiomycetes</taxon>
        <taxon>Helotiales</taxon>
        <taxon>Hyaloscyphaceae</taxon>
        <taxon>Hyaloscypha</taxon>
        <taxon>Hyaloscypha variabilis</taxon>
    </lineage>
</organism>
<accession>A0A2J6R341</accession>
<sequence>MLRRRHPESLSASLNAARETILLDDFTSYSALAYSQGPASFVLQPTKFSQLYRFQLQEIFPDAGWISNLQTIIPYETSPGDWRFGGRIIRQQPERCEFAVIGGFMAKDEENPTWCELIRRNLDDGDLEALVRAQVPRNDSANHATIRLGEEVLSVEIIDSSKRHGFADSEFDLRFRFKEKRTEEAIN</sequence>
<dbReference type="Proteomes" id="UP000235786">
    <property type="component" value="Unassembled WGS sequence"/>
</dbReference>
<dbReference type="EMBL" id="KZ613957">
    <property type="protein sequence ID" value="PMD32941.1"/>
    <property type="molecule type" value="Genomic_DNA"/>
</dbReference>